<dbReference type="InterPro" id="IPR036390">
    <property type="entry name" value="WH_DNA-bd_sf"/>
</dbReference>
<sequence>MFDFRQLRYFIAVAEELSFTRAAQRLHLSQPPLSQQIQALEQELGVRLLERDKRNVMLTPPGRLFLEQARRILVMADEARTQVAEAAAGFSGHLKLAYTVSVSFHPALPQTLIKLGQNAPNVRVWLSEMYTEPQFSAIRNGQIDVGFVRDVASHEDDARALRFDVIDREPLLLALPEGHRLAGRQSVDMSEIAGDPFVVQPRELAATLYDRLTRLAAKAGFNPVIRQQAQQINGLIALVAARIGLALVPASMRAVKLPGVSYVPLADPDAYLLLAVASRAQNPSPVVQQFLEIVADAKAALGL</sequence>
<dbReference type="PANTHER" id="PTHR30346">
    <property type="entry name" value="TRANSCRIPTIONAL DUAL REGULATOR HCAR-RELATED"/>
    <property type="match status" value="1"/>
</dbReference>
<dbReference type="PRINTS" id="PR00039">
    <property type="entry name" value="HTHLYSR"/>
</dbReference>
<gene>
    <name evidence="6" type="ORF">DWU98_17370</name>
</gene>
<protein>
    <submittedName>
        <fullName evidence="6">LysR family transcriptional regulator</fullName>
    </submittedName>
</protein>
<dbReference type="CDD" id="cd08414">
    <property type="entry name" value="PBP2_LTTR_aromatics_like"/>
    <property type="match status" value="1"/>
</dbReference>
<dbReference type="GO" id="GO:0003677">
    <property type="term" value="F:DNA binding"/>
    <property type="evidence" value="ECO:0007669"/>
    <property type="project" value="UniProtKB-KW"/>
</dbReference>
<dbReference type="Pfam" id="PF03466">
    <property type="entry name" value="LysR_substrate"/>
    <property type="match status" value="1"/>
</dbReference>
<keyword evidence="2" id="KW-0805">Transcription regulation</keyword>
<evidence type="ECO:0000313" key="7">
    <source>
        <dbReference type="Proteomes" id="UP000254258"/>
    </source>
</evidence>
<reference evidence="6 7" key="1">
    <citation type="submission" date="2018-07" db="EMBL/GenBank/DDBJ databases">
        <title>Dyella monticola sp. nov. and Dyella psychrodurans sp. nov. isolated from monsoon evergreen broad-leaved forest soil of Dinghu Mountain, China.</title>
        <authorList>
            <person name="Gao Z."/>
            <person name="Qiu L."/>
        </authorList>
    </citation>
    <scope>NUCLEOTIDE SEQUENCE [LARGE SCALE GENOMIC DNA]</scope>
    <source>
        <strain evidence="6 7">4G-K06</strain>
    </source>
</reference>
<evidence type="ECO:0000256" key="1">
    <source>
        <dbReference type="ARBA" id="ARBA00009437"/>
    </source>
</evidence>
<evidence type="ECO:0000256" key="2">
    <source>
        <dbReference type="ARBA" id="ARBA00023015"/>
    </source>
</evidence>
<dbReference type="SUPFAM" id="SSF46785">
    <property type="entry name" value="Winged helix' DNA-binding domain"/>
    <property type="match status" value="1"/>
</dbReference>
<dbReference type="AlphaFoldDB" id="A0A370WU28"/>
<evidence type="ECO:0000259" key="5">
    <source>
        <dbReference type="PROSITE" id="PS50931"/>
    </source>
</evidence>
<dbReference type="Pfam" id="PF00126">
    <property type="entry name" value="HTH_1"/>
    <property type="match status" value="1"/>
</dbReference>
<accession>A0A370WU28</accession>
<keyword evidence="7" id="KW-1185">Reference proteome</keyword>
<dbReference type="GO" id="GO:0003700">
    <property type="term" value="F:DNA-binding transcription factor activity"/>
    <property type="evidence" value="ECO:0007669"/>
    <property type="project" value="InterPro"/>
</dbReference>
<dbReference type="Proteomes" id="UP000254258">
    <property type="component" value="Unassembled WGS sequence"/>
</dbReference>
<dbReference type="Gene3D" id="3.40.190.10">
    <property type="entry name" value="Periplasmic binding protein-like II"/>
    <property type="match status" value="2"/>
</dbReference>
<proteinExistence type="inferred from homology"/>
<evidence type="ECO:0000313" key="6">
    <source>
        <dbReference type="EMBL" id="RDS79561.1"/>
    </source>
</evidence>
<organism evidence="6 7">
    <name type="scientific">Dyella monticola</name>
    <dbReference type="NCBI Taxonomy" id="1927958"/>
    <lineage>
        <taxon>Bacteria</taxon>
        <taxon>Pseudomonadati</taxon>
        <taxon>Pseudomonadota</taxon>
        <taxon>Gammaproteobacteria</taxon>
        <taxon>Lysobacterales</taxon>
        <taxon>Rhodanobacteraceae</taxon>
        <taxon>Dyella</taxon>
    </lineage>
</organism>
<dbReference type="GO" id="GO:0032993">
    <property type="term" value="C:protein-DNA complex"/>
    <property type="evidence" value="ECO:0007669"/>
    <property type="project" value="TreeGrafter"/>
</dbReference>
<dbReference type="PANTHER" id="PTHR30346:SF17">
    <property type="entry name" value="LYSR FAMILY TRANSCRIPTIONAL REGULATOR"/>
    <property type="match status" value="1"/>
</dbReference>
<dbReference type="InterPro" id="IPR005119">
    <property type="entry name" value="LysR_subst-bd"/>
</dbReference>
<evidence type="ECO:0000256" key="3">
    <source>
        <dbReference type="ARBA" id="ARBA00023125"/>
    </source>
</evidence>
<dbReference type="InterPro" id="IPR036388">
    <property type="entry name" value="WH-like_DNA-bd_sf"/>
</dbReference>
<dbReference type="SUPFAM" id="SSF53850">
    <property type="entry name" value="Periplasmic binding protein-like II"/>
    <property type="match status" value="1"/>
</dbReference>
<keyword evidence="4" id="KW-0804">Transcription</keyword>
<name>A0A370WU28_9GAMM</name>
<evidence type="ECO:0000256" key="4">
    <source>
        <dbReference type="ARBA" id="ARBA00023163"/>
    </source>
</evidence>
<comment type="caution">
    <text evidence="6">The sequence shown here is derived from an EMBL/GenBank/DDBJ whole genome shotgun (WGS) entry which is preliminary data.</text>
</comment>
<keyword evidence="3" id="KW-0238">DNA-binding</keyword>
<dbReference type="Gene3D" id="1.10.10.10">
    <property type="entry name" value="Winged helix-like DNA-binding domain superfamily/Winged helix DNA-binding domain"/>
    <property type="match status" value="1"/>
</dbReference>
<comment type="similarity">
    <text evidence="1">Belongs to the LysR transcriptional regulatory family.</text>
</comment>
<feature type="domain" description="HTH lysR-type" evidence="5">
    <location>
        <begin position="2"/>
        <end position="59"/>
    </location>
</feature>
<dbReference type="RefSeq" id="WP_115496839.1">
    <property type="nucleotide sequence ID" value="NZ_QRBE01000012.1"/>
</dbReference>
<dbReference type="EMBL" id="QRBE01000012">
    <property type="protein sequence ID" value="RDS79561.1"/>
    <property type="molecule type" value="Genomic_DNA"/>
</dbReference>
<dbReference type="OrthoDB" id="5289754at2"/>
<dbReference type="PROSITE" id="PS50931">
    <property type="entry name" value="HTH_LYSR"/>
    <property type="match status" value="1"/>
</dbReference>
<dbReference type="InterPro" id="IPR000847">
    <property type="entry name" value="LysR_HTH_N"/>
</dbReference>
<dbReference type="FunFam" id="1.10.10.10:FF:000001">
    <property type="entry name" value="LysR family transcriptional regulator"/>
    <property type="match status" value="1"/>
</dbReference>